<evidence type="ECO:0000313" key="2">
    <source>
        <dbReference type="EMBL" id="RDD87678.1"/>
    </source>
</evidence>
<comment type="caution">
    <text evidence="2">The sequence shown here is derived from an EMBL/GenBank/DDBJ whole genome shotgun (WGS) entry which is preliminary data.</text>
</comment>
<protein>
    <submittedName>
        <fullName evidence="2">Alpha/beta hydrolase</fullName>
    </submittedName>
</protein>
<dbReference type="Pfam" id="PF12697">
    <property type="entry name" value="Abhydrolase_6"/>
    <property type="match status" value="1"/>
</dbReference>
<evidence type="ECO:0000259" key="1">
    <source>
        <dbReference type="Pfam" id="PF12697"/>
    </source>
</evidence>
<dbReference type="EMBL" id="QQBH01000011">
    <property type="protein sequence ID" value="RDD87678.1"/>
    <property type="molecule type" value="Genomic_DNA"/>
</dbReference>
<feature type="domain" description="AB hydrolase-1" evidence="1">
    <location>
        <begin position="107"/>
        <end position="298"/>
    </location>
</feature>
<organism evidence="2 3">
    <name type="scientific">Streptomyces parvulus</name>
    <dbReference type="NCBI Taxonomy" id="146923"/>
    <lineage>
        <taxon>Bacteria</taxon>
        <taxon>Bacillati</taxon>
        <taxon>Actinomycetota</taxon>
        <taxon>Actinomycetes</taxon>
        <taxon>Kitasatosporales</taxon>
        <taxon>Streptomycetaceae</taxon>
        <taxon>Streptomyces</taxon>
    </lineage>
</organism>
<dbReference type="GO" id="GO:0016787">
    <property type="term" value="F:hydrolase activity"/>
    <property type="evidence" value="ECO:0007669"/>
    <property type="project" value="UniProtKB-KW"/>
</dbReference>
<name>A0A369V6Q5_9ACTN</name>
<dbReference type="STRING" id="146923.Spa2297_26545"/>
<dbReference type="OrthoDB" id="9785847at2"/>
<dbReference type="AlphaFoldDB" id="A0A369V6Q5"/>
<accession>A0A369V6Q5</accession>
<sequence length="329" mass="35865">MDRMRIRSGPKTERSIVLIYQALTRERGAMSMKPVEAVASTTLNALSLVSGRLAGKGAFALFHMPLVRGRLRSSERALLGEAHVGRVELGGGKHAVAYRWGDGGSPVLLVHGWQSRASRLSAFVPGLLERGHSVVAFDAPAHGEAGGRGTTILDYRDIVTALHTEYGVFDGLIAHSMGVLGSFFGLRNGVVARKVVTISGVCDFDYLVEEFSAELRVRDRLKARLHDEIRVRLFPDLPRDEVPFSLTDMTGTVRAPLLVIHDEDDTRIRADQGRRIAGAFGDRARLVLTNGLGHRRILGDEEVVRTVLDFVAPRPHAADGAEVRAAVLD</sequence>
<reference evidence="2 3" key="1">
    <citation type="submission" date="2018-07" db="EMBL/GenBank/DDBJ databases">
        <title>Genome guided investigation of antibiotics producing actinomycetales strain isolated from a Macau mangrove ecosystem.</title>
        <authorList>
            <person name="Hu D."/>
        </authorList>
    </citation>
    <scope>NUCLEOTIDE SEQUENCE [LARGE SCALE GENOMIC DNA]</scope>
    <source>
        <strain evidence="2 3">2297</strain>
    </source>
</reference>
<dbReference type="SUPFAM" id="SSF53474">
    <property type="entry name" value="alpha/beta-Hydrolases"/>
    <property type="match status" value="1"/>
</dbReference>
<gene>
    <name evidence="2" type="ORF">DVZ84_18845</name>
</gene>
<evidence type="ECO:0000313" key="3">
    <source>
        <dbReference type="Proteomes" id="UP000253742"/>
    </source>
</evidence>
<dbReference type="Proteomes" id="UP000253742">
    <property type="component" value="Unassembled WGS sequence"/>
</dbReference>
<dbReference type="InterPro" id="IPR000073">
    <property type="entry name" value="AB_hydrolase_1"/>
</dbReference>
<dbReference type="Gene3D" id="3.40.50.1820">
    <property type="entry name" value="alpha/beta hydrolase"/>
    <property type="match status" value="1"/>
</dbReference>
<dbReference type="InterPro" id="IPR029058">
    <property type="entry name" value="AB_hydrolase_fold"/>
</dbReference>
<proteinExistence type="predicted"/>
<keyword evidence="2" id="KW-0378">Hydrolase</keyword>